<dbReference type="EMBL" id="FWWU01000008">
    <property type="protein sequence ID" value="SMB85169.1"/>
    <property type="molecule type" value="Genomic_DNA"/>
</dbReference>
<sequence length="281" mass="30739">MTTDPAPVAPIPAAELLRQVEHHVEHLAQGGSIELLAYLAFAARFHTYSVNNQVLILLSAPEARFVAGIKTWNQQGRRVRKGAKGIKILAPMTRRVEENGEEKRALVGFRTVTVFPDTATEGDPLPETSFMTAQEGGDLALFDHLVSHCPYPVKWEPLSRAHGMTDGGVITLDPDRCATPAQRIRVLFHEWAHAALHFQGAQLRAEDLPDRQTRELEADAAAYVLASLHGVEATAAVSDYLTTWGGNAEKLRASLGRIHQAVSSILGRFQNSSRMTPQAAD</sequence>
<evidence type="ECO:0000313" key="3">
    <source>
        <dbReference type="Proteomes" id="UP000192582"/>
    </source>
</evidence>
<dbReference type="InterPro" id="IPR013610">
    <property type="entry name" value="ArdC_N"/>
</dbReference>
<evidence type="ECO:0000259" key="1">
    <source>
        <dbReference type="Pfam" id="PF08401"/>
    </source>
</evidence>
<dbReference type="Proteomes" id="UP000192582">
    <property type="component" value="Unassembled WGS sequence"/>
</dbReference>
<reference evidence="2 3" key="1">
    <citation type="submission" date="2017-04" db="EMBL/GenBank/DDBJ databases">
        <authorList>
            <person name="Afonso C.L."/>
            <person name="Miller P.J."/>
            <person name="Scott M.A."/>
            <person name="Spackman E."/>
            <person name="Goraichik I."/>
            <person name="Dimitrov K.M."/>
            <person name="Suarez D.L."/>
            <person name="Swayne D.E."/>
        </authorList>
    </citation>
    <scope>NUCLEOTIDE SEQUENCE [LARGE SCALE GENOMIC DNA]</scope>
    <source>
        <strain evidence="2 3">KR-140</strain>
    </source>
</reference>
<name>A0A1W1UW01_9DEIO</name>
<dbReference type="RefSeq" id="WP_084047236.1">
    <property type="nucleotide sequence ID" value="NZ_FWWU01000008.1"/>
</dbReference>
<protein>
    <recommendedName>
        <fullName evidence="1">N-terminal domain-containing protein</fullName>
    </recommendedName>
</protein>
<proteinExistence type="predicted"/>
<dbReference type="OrthoDB" id="9803716at2"/>
<gene>
    <name evidence="2" type="ORF">SAMN00790413_03296</name>
</gene>
<dbReference type="GO" id="GO:0003697">
    <property type="term" value="F:single-stranded DNA binding"/>
    <property type="evidence" value="ECO:0007669"/>
    <property type="project" value="InterPro"/>
</dbReference>
<dbReference type="AlphaFoldDB" id="A0A1W1UW01"/>
<feature type="domain" description="N-terminal" evidence="1">
    <location>
        <begin position="17"/>
        <end position="115"/>
    </location>
</feature>
<evidence type="ECO:0000313" key="2">
    <source>
        <dbReference type="EMBL" id="SMB85169.1"/>
    </source>
</evidence>
<dbReference type="Pfam" id="PF08401">
    <property type="entry name" value="ArdcN"/>
    <property type="match status" value="1"/>
</dbReference>
<keyword evidence="3" id="KW-1185">Reference proteome</keyword>
<accession>A0A1W1UW01</accession>
<organism evidence="2 3">
    <name type="scientific">Deinococcus hopiensis KR-140</name>
    <dbReference type="NCBI Taxonomy" id="695939"/>
    <lineage>
        <taxon>Bacteria</taxon>
        <taxon>Thermotogati</taxon>
        <taxon>Deinococcota</taxon>
        <taxon>Deinococci</taxon>
        <taxon>Deinococcales</taxon>
        <taxon>Deinococcaceae</taxon>
        <taxon>Deinococcus</taxon>
    </lineage>
</organism>